<protein>
    <submittedName>
        <fullName evidence="1">Uncharacterized protein</fullName>
    </submittedName>
</protein>
<sequence>MSVHCDTCGVRVSSKGYLGGGIMCHECSDARRNNDTDTLEKRIDRYGGGDEIDAQTTLEDLCYGDA</sequence>
<accession>D5L2K2</accession>
<name>D5L2K2_9VIRU</name>
<organism evidence="1">
    <name type="scientific">uncultured virus</name>
    <dbReference type="NCBI Taxonomy" id="340016"/>
    <lineage>
        <taxon>Viruses</taxon>
        <taxon>environmental samples</taxon>
    </lineage>
</organism>
<proteinExistence type="predicted"/>
<evidence type="ECO:0000313" key="1">
    <source>
        <dbReference type="EMBL" id="ADE29261.1"/>
    </source>
</evidence>
<dbReference type="EMBL" id="GU735286">
    <property type="protein sequence ID" value="ADE29261.1"/>
    <property type="molecule type" value="Genomic_DNA"/>
</dbReference>
<reference evidence="1" key="1">
    <citation type="journal article" date="2010" name="Environ. Microbiol.">
        <title>The metavirome of a hypersaline environment.</title>
        <authorList>
            <person name="Santos F."/>
            <person name="Yarza P."/>
            <person name="Parro V."/>
            <person name="Briones C."/>
            <person name="Anton J."/>
        </authorList>
    </citation>
    <scope>NUCLEOTIDE SEQUENCE</scope>
</reference>